<evidence type="ECO:0000313" key="2">
    <source>
        <dbReference type="Proteomes" id="UP000679725"/>
    </source>
</evidence>
<protein>
    <recommendedName>
        <fullName evidence="3">PPM-type phosphatase domain-containing protein</fullName>
    </recommendedName>
</protein>
<dbReference type="RefSeq" id="WP_215235743.1">
    <property type="nucleotide sequence ID" value="NZ_CAJRAU010000007.1"/>
</dbReference>
<comment type="caution">
    <text evidence="1">The sequence shown here is derived from an EMBL/GenBank/DDBJ whole genome shotgun (WGS) entry which is preliminary data.</text>
</comment>
<gene>
    <name evidence="1" type="ORF">DYBT9623_04470</name>
</gene>
<name>A0ABN7RI47_9BACT</name>
<organism evidence="1 2">
    <name type="scientific">Dyadobacter linearis</name>
    <dbReference type="NCBI Taxonomy" id="2823330"/>
    <lineage>
        <taxon>Bacteria</taxon>
        <taxon>Pseudomonadati</taxon>
        <taxon>Bacteroidota</taxon>
        <taxon>Cytophagia</taxon>
        <taxon>Cytophagales</taxon>
        <taxon>Spirosomataceae</taxon>
        <taxon>Dyadobacter</taxon>
    </lineage>
</organism>
<evidence type="ECO:0008006" key="3">
    <source>
        <dbReference type="Google" id="ProtNLM"/>
    </source>
</evidence>
<keyword evidence="2" id="KW-1185">Reference proteome</keyword>
<evidence type="ECO:0000313" key="1">
    <source>
        <dbReference type="EMBL" id="CAG5072934.1"/>
    </source>
</evidence>
<dbReference type="Proteomes" id="UP000679725">
    <property type="component" value="Unassembled WGS sequence"/>
</dbReference>
<accession>A0ABN7RI47</accession>
<dbReference type="EMBL" id="CAJRAU010000007">
    <property type="protein sequence ID" value="CAG5072934.1"/>
    <property type="molecule type" value="Genomic_DNA"/>
</dbReference>
<reference evidence="1 2" key="1">
    <citation type="submission" date="2021-04" db="EMBL/GenBank/DDBJ databases">
        <authorList>
            <person name="Rodrigo-Torres L."/>
            <person name="Arahal R. D."/>
            <person name="Lucena T."/>
        </authorList>
    </citation>
    <scope>NUCLEOTIDE SEQUENCE [LARGE SCALE GENOMIC DNA]</scope>
    <source>
        <strain evidence="1 2">CECT 9623</strain>
    </source>
</reference>
<proteinExistence type="predicted"/>
<sequence length="284" mass="32162">MRKTIQKSDSKKNVNAWRPNSPSILSEIFMSAGPRKNSSDDTELGEDVVGISSGFNRTFFWLMDGTSESSSVGSSTEEDEQEINYVFSSRLLAQELSYFFQQNCEKERIAKLVTSAIRVIKIKWLEELNKLPEQKRTDISDYLSKGLNIRCSSTLVFGYFSSAGELQYVNYGDSNVIPISNAKHLNIPILEPTANRIILQLSIKNGLFDIESNNIDDIEEHLYFVRNIRIVYVFSDGIGKLMQSRLKSSLGNNEALVRAVMAKAPHKTYDDKSLIILKRKLIGR</sequence>